<keyword evidence="3" id="KW-0408">Iron</keyword>
<protein>
    <submittedName>
        <fullName evidence="4">Indoleamine-dioxygenase</fullName>
    </submittedName>
</protein>
<dbReference type="Pfam" id="PF01231">
    <property type="entry name" value="IDO"/>
    <property type="match status" value="1"/>
</dbReference>
<dbReference type="GO" id="GO:0020037">
    <property type="term" value="F:heme binding"/>
    <property type="evidence" value="ECO:0007669"/>
    <property type="project" value="InterPro"/>
</dbReference>
<evidence type="ECO:0000256" key="1">
    <source>
        <dbReference type="ARBA" id="ARBA00007119"/>
    </source>
</evidence>
<name>A0AAD8ZZ53_9PEZI</name>
<dbReference type="InterPro" id="IPR037217">
    <property type="entry name" value="Trp/Indoleamine_2_3_dOase-like"/>
</dbReference>
<keyword evidence="5" id="KW-1185">Reference proteome</keyword>
<dbReference type="SUPFAM" id="SSF140959">
    <property type="entry name" value="Indolic compounds 2,3-dioxygenase-like"/>
    <property type="match status" value="1"/>
</dbReference>
<dbReference type="GO" id="GO:0034354">
    <property type="term" value="P:'de novo' NAD+ biosynthetic process from L-tryptophan"/>
    <property type="evidence" value="ECO:0007669"/>
    <property type="project" value="TreeGrafter"/>
</dbReference>
<evidence type="ECO:0000313" key="4">
    <source>
        <dbReference type="EMBL" id="KAK1838302.1"/>
    </source>
</evidence>
<gene>
    <name evidence="4" type="ORF">CCHR01_19079</name>
</gene>
<reference evidence="4" key="1">
    <citation type="submission" date="2023-01" db="EMBL/GenBank/DDBJ databases">
        <title>Colletotrichum chrysophilum M932 genome sequence.</title>
        <authorList>
            <person name="Baroncelli R."/>
        </authorList>
    </citation>
    <scope>NUCLEOTIDE SEQUENCE</scope>
    <source>
        <strain evidence="4">M932</strain>
    </source>
</reference>
<dbReference type="EMBL" id="JAQOWY010000859">
    <property type="protein sequence ID" value="KAK1838302.1"/>
    <property type="molecule type" value="Genomic_DNA"/>
</dbReference>
<dbReference type="AlphaFoldDB" id="A0AAD8ZZ53"/>
<keyword evidence="2" id="KW-0479">Metal-binding</keyword>
<dbReference type="GO" id="GO:0046872">
    <property type="term" value="F:metal ion binding"/>
    <property type="evidence" value="ECO:0007669"/>
    <property type="project" value="UniProtKB-KW"/>
</dbReference>
<comment type="caution">
    <text evidence="4">The sequence shown here is derived from an EMBL/GenBank/DDBJ whole genome shotgun (WGS) entry which is preliminary data.</text>
</comment>
<dbReference type="Proteomes" id="UP001243330">
    <property type="component" value="Unassembled WGS sequence"/>
</dbReference>
<dbReference type="GO" id="GO:0033754">
    <property type="term" value="F:indoleamine 2,3-dioxygenase activity"/>
    <property type="evidence" value="ECO:0007669"/>
    <property type="project" value="TreeGrafter"/>
</dbReference>
<dbReference type="InterPro" id="IPR000898">
    <property type="entry name" value="Indolamine_dOase"/>
</dbReference>
<dbReference type="GO" id="GO:0005737">
    <property type="term" value="C:cytoplasm"/>
    <property type="evidence" value="ECO:0007669"/>
    <property type="project" value="TreeGrafter"/>
</dbReference>
<accession>A0AAD8ZZ53</accession>
<evidence type="ECO:0000313" key="5">
    <source>
        <dbReference type="Proteomes" id="UP001243330"/>
    </source>
</evidence>
<dbReference type="GO" id="GO:0019441">
    <property type="term" value="P:L-tryptophan catabolic process to kynurenine"/>
    <property type="evidence" value="ECO:0007669"/>
    <property type="project" value="InterPro"/>
</dbReference>
<evidence type="ECO:0000256" key="2">
    <source>
        <dbReference type="ARBA" id="ARBA00022723"/>
    </source>
</evidence>
<sequence length="285" mass="32047">MNAESSLELRLPSHVPLEDDGYFLPPAASAKGFASPIYQPWETLASRLPALIESRELQMEVQKLPVLSTGSLCSDLEWREAYVVLCFLANGYIWASSLPVDTLPPALSVPLLEVAGRLELPPVATYAGLVLWNYTNTESNGFRPESLQVRYTFTGTSDEAWFYLISVAIEAEGRHVVRLGFCRNNTSESSCGKWCGGPWLTAITRPHFTRWRLFPSTHIKPINPYSYSSKYAISLYSPCETNTDQWLTSQPLVSRRSARSSTEETFFSYRRKVNGQTGRSIRFPS</sequence>
<organism evidence="4 5">
    <name type="scientific">Colletotrichum chrysophilum</name>
    <dbReference type="NCBI Taxonomy" id="1836956"/>
    <lineage>
        <taxon>Eukaryota</taxon>
        <taxon>Fungi</taxon>
        <taxon>Dikarya</taxon>
        <taxon>Ascomycota</taxon>
        <taxon>Pezizomycotina</taxon>
        <taxon>Sordariomycetes</taxon>
        <taxon>Hypocreomycetidae</taxon>
        <taxon>Glomerellales</taxon>
        <taxon>Glomerellaceae</taxon>
        <taxon>Colletotrichum</taxon>
        <taxon>Colletotrichum gloeosporioides species complex</taxon>
    </lineage>
</organism>
<evidence type="ECO:0000256" key="3">
    <source>
        <dbReference type="ARBA" id="ARBA00023004"/>
    </source>
</evidence>
<comment type="similarity">
    <text evidence="1">Belongs to the indoleamine 2,3-dioxygenase family.</text>
</comment>
<dbReference type="PANTHER" id="PTHR28657">
    <property type="entry name" value="INDOLEAMINE 2,3-DIOXYGENASE"/>
    <property type="match status" value="1"/>
</dbReference>
<dbReference type="PANTHER" id="PTHR28657:SF10">
    <property type="entry name" value="INDOLEAMINE 2,3-DIOXYGENASE"/>
    <property type="match status" value="1"/>
</dbReference>
<proteinExistence type="inferred from homology"/>